<accession>A0A6J5XVN3</accession>
<dbReference type="AlphaFoldDB" id="A0A6J5XVN3"/>
<evidence type="ECO:0000313" key="3">
    <source>
        <dbReference type="Proteomes" id="UP000507245"/>
    </source>
</evidence>
<evidence type="ECO:0000256" key="1">
    <source>
        <dbReference type="SAM" id="Phobius"/>
    </source>
</evidence>
<evidence type="ECO:0000313" key="2">
    <source>
        <dbReference type="EMBL" id="CAB4317261.1"/>
    </source>
</evidence>
<dbReference type="EMBL" id="CAEKKB010000007">
    <property type="protein sequence ID" value="CAB4317261.1"/>
    <property type="molecule type" value="Genomic_DNA"/>
</dbReference>
<proteinExistence type="predicted"/>
<dbReference type="Proteomes" id="UP000507245">
    <property type="component" value="Unassembled WGS sequence"/>
</dbReference>
<organism evidence="2 3">
    <name type="scientific">Prunus armeniaca</name>
    <name type="common">Apricot</name>
    <name type="synonym">Armeniaca vulgaris</name>
    <dbReference type="NCBI Taxonomy" id="36596"/>
    <lineage>
        <taxon>Eukaryota</taxon>
        <taxon>Viridiplantae</taxon>
        <taxon>Streptophyta</taxon>
        <taxon>Embryophyta</taxon>
        <taxon>Tracheophyta</taxon>
        <taxon>Spermatophyta</taxon>
        <taxon>Magnoliopsida</taxon>
        <taxon>eudicotyledons</taxon>
        <taxon>Gunneridae</taxon>
        <taxon>Pentapetalae</taxon>
        <taxon>rosids</taxon>
        <taxon>fabids</taxon>
        <taxon>Rosales</taxon>
        <taxon>Rosaceae</taxon>
        <taxon>Amygdaloideae</taxon>
        <taxon>Amygdaleae</taxon>
        <taxon>Prunus</taxon>
    </lineage>
</organism>
<dbReference type="SUPFAM" id="SSF81324">
    <property type="entry name" value="Voltage-gated potassium channels"/>
    <property type="match status" value="1"/>
</dbReference>
<gene>
    <name evidence="2" type="ORF">ORAREDHAP_LOCUS43997</name>
</gene>
<sequence length="119" mass="12923">MSNITRTSICLAAVLEDLYEWLDGFYGCTVTLTSVGYGTRKKKLCTSSLRRSQEVLEVDGEPPVSQQAPPFPLSIALPRLQQFDIGITISKQEGKSVIGVIFLVGFGVVAIRFIEAIAG</sequence>
<dbReference type="Gene3D" id="1.10.287.70">
    <property type="match status" value="1"/>
</dbReference>
<feature type="transmembrane region" description="Helical" evidence="1">
    <location>
        <begin position="97"/>
        <end position="118"/>
    </location>
</feature>
<keyword evidence="1" id="KW-0812">Transmembrane</keyword>
<keyword evidence="1" id="KW-0472">Membrane</keyword>
<reference evidence="3" key="1">
    <citation type="journal article" date="2020" name="Genome Biol.">
        <title>Gamete binning: chromosome-level and haplotype-resolved genome assembly enabled by high-throughput single-cell sequencing of gamete genomes.</title>
        <authorList>
            <person name="Campoy J.A."/>
            <person name="Sun H."/>
            <person name="Goel M."/>
            <person name="Jiao W.-B."/>
            <person name="Folz-Donahue K."/>
            <person name="Wang N."/>
            <person name="Rubio M."/>
            <person name="Liu C."/>
            <person name="Kukat C."/>
            <person name="Ruiz D."/>
            <person name="Huettel B."/>
            <person name="Schneeberger K."/>
        </authorList>
    </citation>
    <scope>NUCLEOTIDE SEQUENCE [LARGE SCALE GENOMIC DNA]</scope>
    <source>
        <strain evidence="3">cv. Rojo Pasion</strain>
    </source>
</reference>
<protein>
    <submittedName>
        <fullName evidence="2">Uncharacterized protein</fullName>
    </submittedName>
</protein>
<keyword evidence="3" id="KW-1185">Reference proteome</keyword>
<keyword evidence="1" id="KW-1133">Transmembrane helix</keyword>
<name>A0A6J5XVN3_PRUAR</name>